<comment type="subcellular location">
    <subcellularLocation>
        <location evidence="1">Cell membrane</location>
        <topology evidence="1">Single-pass membrane protein</topology>
    </subcellularLocation>
    <subcellularLocation>
        <location evidence="7">Cell membrane</location>
        <topology evidence="7">Single-pass type II membrane protein</topology>
    </subcellularLocation>
</comment>
<dbReference type="GO" id="GO:0005886">
    <property type="term" value="C:plasma membrane"/>
    <property type="evidence" value="ECO:0007669"/>
    <property type="project" value="UniProtKB-SubCell"/>
</dbReference>
<dbReference type="Proteomes" id="UP000571084">
    <property type="component" value="Unassembled WGS sequence"/>
</dbReference>
<comment type="similarity">
    <text evidence="2 7">Belongs to the ExbD/TolR family.</text>
</comment>
<evidence type="ECO:0000256" key="1">
    <source>
        <dbReference type="ARBA" id="ARBA00004162"/>
    </source>
</evidence>
<accession>A0A840RWU9</accession>
<evidence type="ECO:0000256" key="3">
    <source>
        <dbReference type="ARBA" id="ARBA00022475"/>
    </source>
</evidence>
<evidence type="ECO:0000256" key="8">
    <source>
        <dbReference type="SAM" id="Phobius"/>
    </source>
</evidence>
<protein>
    <submittedName>
        <fullName evidence="9">Biopolymer transport protein ExbD</fullName>
    </submittedName>
</protein>
<gene>
    <name evidence="9" type="ORF">HNR39_002880</name>
</gene>
<name>A0A840RWU9_9BURK</name>
<dbReference type="GO" id="GO:0022857">
    <property type="term" value="F:transmembrane transporter activity"/>
    <property type="evidence" value="ECO:0007669"/>
    <property type="project" value="InterPro"/>
</dbReference>
<keyword evidence="4 7" id="KW-0812">Transmembrane</keyword>
<dbReference type="AlphaFoldDB" id="A0A840RWU9"/>
<evidence type="ECO:0000256" key="4">
    <source>
        <dbReference type="ARBA" id="ARBA00022692"/>
    </source>
</evidence>
<dbReference type="Gene3D" id="3.30.420.270">
    <property type="match status" value="1"/>
</dbReference>
<dbReference type="InterPro" id="IPR003400">
    <property type="entry name" value="ExbD"/>
</dbReference>
<keyword evidence="3" id="KW-1003">Cell membrane</keyword>
<dbReference type="PANTHER" id="PTHR30558">
    <property type="entry name" value="EXBD MEMBRANE COMPONENT OF PMF-DRIVEN MACROMOLECULE IMPORT SYSTEM"/>
    <property type="match status" value="1"/>
</dbReference>
<evidence type="ECO:0000313" key="10">
    <source>
        <dbReference type="Proteomes" id="UP000571084"/>
    </source>
</evidence>
<keyword evidence="5 8" id="KW-1133">Transmembrane helix</keyword>
<evidence type="ECO:0000256" key="2">
    <source>
        <dbReference type="ARBA" id="ARBA00005811"/>
    </source>
</evidence>
<feature type="transmembrane region" description="Helical" evidence="8">
    <location>
        <begin position="19"/>
        <end position="38"/>
    </location>
</feature>
<keyword evidence="7" id="KW-0813">Transport</keyword>
<dbReference type="Pfam" id="PF02472">
    <property type="entry name" value="ExbD"/>
    <property type="match status" value="1"/>
</dbReference>
<evidence type="ECO:0000256" key="5">
    <source>
        <dbReference type="ARBA" id="ARBA00022989"/>
    </source>
</evidence>
<reference evidence="9 10" key="1">
    <citation type="submission" date="2020-08" db="EMBL/GenBank/DDBJ databases">
        <title>Genomic Encyclopedia of Type Strains, Phase IV (KMG-IV): sequencing the most valuable type-strain genomes for metagenomic binning, comparative biology and taxonomic classification.</title>
        <authorList>
            <person name="Goeker M."/>
        </authorList>
    </citation>
    <scope>NUCLEOTIDE SEQUENCE [LARGE SCALE GENOMIC DNA]</scope>
    <source>
        <strain evidence="9 10">DSM 23240</strain>
    </source>
</reference>
<evidence type="ECO:0000256" key="6">
    <source>
        <dbReference type="ARBA" id="ARBA00023136"/>
    </source>
</evidence>
<evidence type="ECO:0000256" key="7">
    <source>
        <dbReference type="RuleBase" id="RU003879"/>
    </source>
</evidence>
<evidence type="ECO:0000313" key="9">
    <source>
        <dbReference type="EMBL" id="MBB5201031.1"/>
    </source>
</evidence>
<keyword evidence="10" id="KW-1185">Reference proteome</keyword>
<sequence>MRNHRAHYFGSEEKARIEIIPMIDIMMFLLVFFMLVTLKMIENNGMKLELPQSSTSAPIETTKITLGVTRDGALHLNGVAISEVNLIARLKELQATKKVDVVIAGDKGVDYQRIVRTMDVVRMAGISSVALATSQN</sequence>
<keyword evidence="6 8" id="KW-0472">Membrane</keyword>
<dbReference type="EMBL" id="JACHHQ010000006">
    <property type="protein sequence ID" value="MBB5201031.1"/>
    <property type="molecule type" value="Genomic_DNA"/>
</dbReference>
<dbReference type="GO" id="GO:0015031">
    <property type="term" value="P:protein transport"/>
    <property type="evidence" value="ECO:0007669"/>
    <property type="project" value="UniProtKB-KW"/>
</dbReference>
<organism evidence="9 10">
    <name type="scientific">Glaciimonas immobilis</name>
    <dbReference type="NCBI Taxonomy" id="728004"/>
    <lineage>
        <taxon>Bacteria</taxon>
        <taxon>Pseudomonadati</taxon>
        <taxon>Pseudomonadota</taxon>
        <taxon>Betaproteobacteria</taxon>
        <taxon>Burkholderiales</taxon>
        <taxon>Oxalobacteraceae</taxon>
        <taxon>Glaciimonas</taxon>
    </lineage>
</organism>
<dbReference type="RefSeq" id="WP_168056825.1">
    <property type="nucleotide sequence ID" value="NZ_JAAOZT010000012.1"/>
</dbReference>
<proteinExistence type="inferred from homology"/>
<comment type="caution">
    <text evidence="9">The sequence shown here is derived from an EMBL/GenBank/DDBJ whole genome shotgun (WGS) entry which is preliminary data.</text>
</comment>
<keyword evidence="7" id="KW-0653">Protein transport</keyword>